<keyword evidence="1" id="KW-0489">Methyltransferase</keyword>
<dbReference type="Gene3D" id="3.40.50.150">
    <property type="entry name" value="Vaccinia Virus protein VP39"/>
    <property type="match status" value="1"/>
</dbReference>
<dbReference type="InterPro" id="IPR019410">
    <property type="entry name" value="Methyltransf_16"/>
</dbReference>
<organism evidence="1 2">
    <name type="scientific">Desulforhabdus amnigena</name>
    <dbReference type="NCBI Taxonomy" id="40218"/>
    <lineage>
        <taxon>Bacteria</taxon>
        <taxon>Pseudomonadati</taxon>
        <taxon>Thermodesulfobacteriota</taxon>
        <taxon>Syntrophobacteria</taxon>
        <taxon>Syntrophobacterales</taxon>
        <taxon>Syntrophobacteraceae</taxon>
        <taxon>Desulforhabdus</taxon>
    </lineage>
</organism>
<comment type="caution">
    <text evidence="1">The sequence shown here is derived from an EMBL/GenBank/DDBJ whole genome shotgun (WGS) entry which is preliminary data.</text>
</comment>
<keyword evidence="1" id="KW-0808">Transferase</keyword>
<evidence type="ECO:0000313" key="1">
    <source>
        <dbReference type="EMBL" id="GLI34257.1"/>
    </source>
</evidence>
<dbReference type="CDD" id="cd02440">
    <property type="entry name" value="AdoMet_MTases"/>
    <property type="match status" value="1"/>
</dbReference>
<sequence length="232" mass="26079">MSELDQLMAQIKGKYDVEVVPLKIGDKVIKLLQLRDFEEYIENLVHSESVGIMDLPFWAKVWDSSFLLAYFLGKRPVVLGQRVLEIGAGIGVVGIYAALCGHKVTITDINEDALLFARANVLLNGAAQAQVQKLDWNEENLPEPYDVIVGSEVVYDRKSYPLLVDFLKRALAPEGMIFLAKNADLHAPKFFVELTKYFEFKQTTQTLGAGEDAQQISLYAIRRKQNKVDEGN</sequence>
<proteinExistence type="predicted"/>
<name>A0A9W6D4Y6_9BACT</name>
<dbReference type="Proteomes" id="UP001144372">
    <property type="component" value="Unassembled WGS sequence"/>
</dbReference>
<reference evidence="1" key="1">
    <citation type="submission" date="2022-12" db="EMBL/GenBank/DDBJ databases">
        <title>Reference genome sequencing for broad-spectrum identification of bacterial and archaeal isolates by mass spectrometry.</title>
        <authorList>
            <person name="Sekiguchi Y."/>
            <person name="Tourlousse D.M."/>
        </authorList>
    </citation>
    <scope>NUCLEOTIDE SEQUENCE</scope>
    <source>
        <strain evidence="1">ASRB1</strain>
    </source>
</reference>
<dbReference type="PANTHER" id="PTHR14614">
    <property type="entry name" value="HEPATOCELLULAR CARCINOMA-ASSOCIATED ANTIGEN"/>
    <property type="match status" value="1"/>
</dbReference>
<gene>
    <name evidence="1" type="ORF">DAMNIGENAA_16900</name>
</gene>
<dbReference type="RefSeq" id="WP_281793515.1">
    <property type="nucleotide sequence ID" value="NZ_BSDR01000001.1"/>
</dbReference>
<dbReference type="GO" id="GO:0032259">
    <property type="term" value="P:methylation"/>
    <property type="evidence" value="ECO:0007669"/>
    <property type="project" value="UniProtKB-KW"/>
</dbReference>
<evidence type="ECO:0000313" key="2">
    <source>
        <dbReference type="Proteomes" id="UP001144372"/>
    </source>
</evidence>
<dbReference type="InterPro" id="IPR029063">
    <property type="entry name" value="SAM-dependent_MTases_sf"/>
</dbReference>
<accession>A0A9W6D4Y6</accession>
<dbReference type="Pfam" id="PF10294">
    <property type="entry name" value="Methyltransf_16"/>
    <property type="match status" value="1"/>
</dbReference>
<protein>
    <submittedName>
        <fullName evidence="1">Methyltransferase</fullName>
    </submittedName>
</protein>
<dbReference type="SUPFAM" id="SSF53335">
    <property type="entry name" value="S-adenosyl-L-methionine-dependent methyltransferases"/>
    <property type="match status" value="1"/>
</dbReference>
<dbReference type="GO" id="GO:0008168">
    <property type="term" value="F:methyltransferase activity"/>
    <property type="evidence" value="ECO:0007669"/>
    <property type="project" value="UniProtKB-KW"/>
</dbReference>
<dbReference type="EMBL" id="BSDR01000001">
    <property type="protein sequence ID" value="GLI34257.1"/>
    <property type="molecule type" value="Genomic_DNA"/>
</dbReference>
<keyword evidence="2" id="KW-1185">Reference proteome</keyword>
<dbReference type="AlphaFoldDB" id="A0A9W6D4Y6"/>